<evidence type="ECO:0000313" key="3">
    <source>
        <dbReference type="EMBL" id="AUX29417.1"/>
    </source>
</evidence>
<keyword evidence="2" id="KW-0472">Membrane</keyword>
<organism evidence="3 4">
    <name type="scientific">Sorangium cellulosum</name>
    <name type="common">Polyangium cellulosum</name>
    <dbReference type="NCBI Taxonomy" id="56"/>
    <lineage>
        <taxon>Bacteria</taxon>
        <taxon>Pseudomonadati</taxon>
        <taxon>Myxococcota</taxon>
        <taxon>Polyangia</taxon>
        <taxon>Polyangiales</taxon>
        <taxon>Polyangiaceae</taxon>
        <taxon>Sorangium</taxon>
    </lineage>
</organism>
<gene>
    <name evidence="3" type="ORF">SOCE836_015070</name>
</gene>
<feature type="transmembrane region" description="Helical" evidence="2">
    <location>
        <begin position="33"/>
        <end position="63"/>
    </location>
</feature>
<dbReference type="RefSeq" id="WP_129573589.1">
    <property type="nucleotide sequence ID" value="NZ_CP012672.1"/>
</dbReference>
<dbReference type="Proteomes" id="UP000295497">
    <property type="component" value="Chromosome"/>
</dbReference>
<accession>A0A4P2QHG1</accession>
<feature type="transmembrane region" description="Helical" evidence="2">
    <location>
        <begin position="97"/>
        <end position="117"/>
    </location>
</feature>
<feature type="region of interest" description="Disordered" evidence="1">
    <location>
        <begin position="216"/>
        <end position="239"/>
    </location>
</feature>
<keyword evidence="2" id="KW-0812">Transmembrane</keyword>
<dbReference type="AlphaFoldDB" id="A0A4P2QHG1"/>
<name>A0A4P2QHG1_SORCE</name>
<reference evidence="3 4" key="1">
    <citation type="submission" date="2015-09" db="EMBL/GenBank/DDBJ databases">
        <title>Sorangium comparison.</title>
        <authorList>
            <person name="Zaburannyi N."/>
            <person name="Bunk B."/>
            <person name="Overmann J."/>
            <person name="Mueller R."/>
        </authorList>
    </citation>
    <scope>NUCLEOTIDE SEQUENCE [LARGE SCALE GENOMIC DNA]</scope>
    <source>
        <strain evidence="3 4">So ce836</strain>
    </source>
</reference>
<feature type="transmembrane region" description="Helical" evidence="2">
    <location>
        <begin position="123"/>
        <end position="142"/>
    </location>
</feature>
<sequence>MLRAIAFVAAAALSLGLSPLALRLGPVAGALLLVAAAVLLAVAASGALVSLAVAAGALGALAFGLAGAASPAAAGAALAGLCFAERSVRVRGRGARLLHVGAALAGGALAGSLLAAFGAASLALRGVALAVSAVLVALPFLVDADDAVAHALDGAAGEITGPARASLREGAELRRTVAGEALRGRRAARQARATWASLLRLAEARARLERTLAVGRAAQGREAREGEPPPAGAGGAEAAQAGAPAVEAVIGKVDARIADHVAALTRAYTAVSAARAAEASLDDAALVGVQTMGDSLEQVSKTMVEEV</sequence>
<evidence type="ECO:0000256" key="2">
    <source>
        <dbReference type="SAM" id="Phobius"/>
    </source>
</evidence>
<dbReference type="EMBL" id="CP012672">
    <property type="protein sequence ID" value="AUX29417.1"/>
    <property type="molecule type" value="Genomic_DNA"/>
</dbReference>
<keyword evidence="2" id="KW-1133">Transmembrane helix</keyword>
<protein>
    <submittedName>
        <fullName evidence="3">Uncharacterized protein</fullName>
    </submittedName>
</protein>
<evidence type="ECO:0000256" key="1">
    <source>
        <dbReference type="SAM" id="MobiDB-lite"/>
    </source>
</evidence>
<proteinExistence type="predicted"/>
<evidence type="ECO:0000313" key="4">
    <source>
        <dbReference type="Proteomes" id="UP000295497"/>
    </source>
</evidence>